<dbReference type="CDD" id="cd00190">
    <property type="entry name" value="Tryp_SPc"/>
    <property type="match status" value="1"/>
</dbReference>
<dbReference type="InterPro" id="IPR043504">
    <property type="entry name" value="Peptidase_S1_PA_chymotrypsin"/>
</dbReference>
<dbReference type="GO" id="GO:0006508">
    <property type="term" value="P:proteolysis"/>
    <property type="evidence" value="ECO:0007669"/>
    <property type="project" value="UniProtKB-KW"/>
</dbReference>
<dbReference type="FunFam" id="2.40.10.10:FF:000011">
    <property type="entry name" value="Coagulation factor X"/>
    <property type="match status" value="1"/>
</dbReference>
<keyword evidence="13" id="KW-0865">Zymogen</keyword>
<evidence type="ECO:0000256" key="3">
    <source>
        <dbReference type="ARBA" id="ARBA00004613"/>
    </source>
</evidence>
<evidence type="ECO:0000256" key="15">
    <source>
        <dbReference type="ARBA" id="ARBA00023180"/>
    </source>
</evidence>
<protein>
    <recommendedName>
        <fullName evidence="21">Vitamin K-dependent protein C</fullName>
        <ecNumber evidence="19">3.4.21.4</ecNumber>
        <ecNumber evidence="20">3.4.21.69</ecNumber>
    </recommendedName>
    <alternativeName>
        <fullName evidence="24">Anticoagulant protein C</fullName>
    </alternativeName>
    <alternativeName>
        <fullName evidence="22">Autoprothrombin IIA</fullName>
    </alternativeName>
    <alternativeName>
        <fullName evidence="23">Blood coagulation factor XIV</fullName>
    </alternativeName>
</protein>
<keyword evidence="28" id="KW-1185">Reference proteome</keyword>
<comment type="similarity">
    <text evidence="4">Belongs to the peptidase S1 family.</text>
</comment>
<feature type="non-terminal residue" evidence="27">
    <location>
        <position position="328"/>
    </location>
</feature>
<keyword evidence="25" id="KW-0732">Signal</keyword>
<evidence type="ECO:0000256" key="1">
    <source>
        <dbReference type="ARBA" id="ARBA00004240"/>
    </source>
</evidence>
<evidence type="ECO:0000256" key="9">
    <source>
        <dbReference type="ARBA" id="ARBA00022801"/>
    </source>
</evidence>
<proteinExistence type="inferred from homology"/>
<evidence type="ECO:0000256" key="8">
    <source>
        <dbReference type="ARBA" id="ARBA00022757"/>
    </source>
</evidence>
<evidence type="ECO:0000256" key="25">
    <source>
        <dbReference type="SAM" id="SignalP"/>
    </source>
</evidence>
<dbReference type="Gene3D" id="2.40.10.10">
    <property type="entry name" value="Trypsin-like serine proteases"/>
    <property type="match status" value="1"/>
</dbReference>
<dbReference type="GO" id="GO:0005794">
    <property type="term" value="C:Golgi apparatus"/>
    <property type="evidence" value="ECO:0007669"/>
    <property type="project" value="UniProtKB-SubCell"/>
</dbReference>
<comment type="function">
    <text evidence="18">Protein C is a vitamin K-dependent serine protease that regulates blood coagulation by inactivating factors Va and VIIIa in the presence of calcium ions and phospholipids. Exerts a protective effect on the endothelial cell barrier function.</text>
</comment>
<dbReference type="GO" id="GO:0005783">
    <property type="term" value="C:endoplasmic reticulum"/>
    <property type="evidence" value="ECO:0007669"/>
    <property type="project" value="UniProtKB-SubCell"/>
</dbReference>
<comment type="catalytic activity">
    <reaction evidence="17">
        <text>Preferential cleavage: Arg-|-Xaa, Lys-|-Xaa.</text>
        <dbReference type="EC" id="3.4.21.4"/>
    </reaction>
</comment>
<feature type="domain" description="Peptidase S1" evidence="26">
    <location>
        <begin position="104"/>
        <end position="324"/>
    </location>
</feature>
<evidence type="ECO:0000256" key="10">
    <source>
        <dbReference type="ARBA" id="ARBA00022824"/>
    </source>
</evidence>
<dbReference type="Pfam" id="PF00089">
    <property type="entry name" value="Trypsin"/>
    <property type="match status" value="1"/>
</dbReference>
<feature type="signal peptide" evidence="25">
    <location>
        <begin position="1"/>
        <end position="16"/>
    </location>
</feature>
<evidence type="ECO:0000256" key="4">
    <source>
        <dbReference type="ARBA" id="ARBA00007664"/>
    </source>
</evidence>
<evidence type="ECO:0000256" key="24">
    <source>
        <dbReference type="ARBA" id="ARBA00042906"/>
    </source>
</evidence>
<evidence type="ECO:0000256" key="19">
    <source>
        <dbReference type="ARBA" id="ARBA00038868"/>
    </source>
</evidence>
<keyword evidence="8" id="KW-0222">Digestion</keyword>
<dbReference type="OrthoDB" id="546450at2759"/>
<dbReference type="EMBL" id="OV170229">
    <property type="protein sequence ID" value="CAH0731525.1"/>
    <property type="molecule type" value="Genomic_DNA"/>
</dbReference>
<evidence type="ECO:0000256" key="21">
    <source>
        <dbReference type="ARBA" id="ARBA00040219"/>
    </source>
</evidence>
<dbReference type="PROSITE" id="PS50240">
    <property type="entry name" value="TRYPSIN_DOM"/>
    <property type="match status" value="1"/>
</dbReference>
<dbReference type="PANTHER" id="PTHR24276">
    <property type="entry name" value="POLYSERASE-RELATED"/>
    <property type="match status" value="1"/>
</dbReference>
<evidence type="ECO:0000256" key="23">
    <source>
        <dbReference type="ARBA" id="ARBA00042403"/>
    </source>
</evidence>
<accession>A0A8J9VQD6</accession>
<dbReference type="EC" id="3.4.21.69" evidence="20"/>
<keyword evidence="10" id="KW-0256">Endoplasmic reticulum</keyword>
<evidence type="ECO:0000256" key="16">
    <source>
        <dbReference type="ARBA" id="ARBA00036045"/>
    </source>
</evidence>
<sequence>MLSLILLFFILPRANSADFKKYDLILIPVIKVHESDKNIHDLFSWEEHRKNSRENLHKLDIEPYDDALDVADVDSFDYTKDRNENPDSHQKLEQDILQYGEDKIVGGYEVDINLYPYHVAYGSNCGGAIIDKKWVITAGHCGKKPYVRVGSKYLNRGKKISVRNNFIHPFWSSKNKEHPFDYDFQLLELSETLKFGENIQPVKIAHIEDMVIGKVVTVTGWGNTEENGPYSNVLRAVRVPIISKENCQLVPYPYFRGALTPRMFCAGFVEGKKDACQGDSGGPAVAYDRLLGMVSFGYGCATPGSYGVYSKVAKVRSWIEEVTGLRLD</sequence>
<evidence type="ECO:0000256" key="14">
    <source>
        <dbReference type="ARBA" id="ARBA00023157"/>
    </source>
</evidence>
<evidence type="ECO:0000256" key="6">
    <source>
        <dbReference type="ARBA" id="ARBA00022670"/>
    </source>
</evidence>
<keyword evidence="14" id="KW-1015">Disulfide bond</keyword>
<evidence type="ECO:0000256" key="12">
    <source>
        <dbReference type="ARBA" id="ARBA00023034"/>
    </source>
</evidence>
<name>A0A8J9VQD6_9NEOP</name>
<dbReference type="GO" id="GO:0004252">
    <property type="term" value="F:serine-type endopeptidase activity"/>
    <property type="evidence" value="ECO:0007669"/>
    <property type="project" value="UniProtKB-EC"/>
</dbReference>
<keyword evidence="15" id="KW-0325">Glycoprotein</keyword>
<dbReference type="AlphaFoldDB" id="A0A8J9VQD6"/>
<evidence type="ECO:0000313" key="27">
    <source>
        <dbReference type="EMBL" id="CAH0731525.1"/>
    </source>
</evidence>
<dbReference type="GO" id="GO:0007599">
    <property type="term" value="P:hemostasis"/>
    <property type="evidence" value="ECO:0007669"/>
    <property type="project" value="UniProtKB-KW"/>
</dbReference>
<dbReference type="SUPFAM" id="SSF50494">
    <property type="entry name" value="Trypsin-like serine proteases"/>
    <property type="match status" value="1"/>
</dbReference>
<reference evidence="27" key="1">
    <citation type="submission" date="2021-12" db="EMBL/GenBank/DDBJ databases">
        <authorList>
            <person name="Martin H S."/>
        </authorList>
    </citation>
    <scope>NUCLEOTIDE SEQUENCE</scope>
</reference>
<keyword evidence="7" id="KW-0356">Hemostasis</keyword>
<dbReference type="GO" id="GO:0005576">
    <property type="term" value="C:extracellular region"/>
    <property type="evidence" value="ECO:0007669"/>
    <property type="project" value="UniProtKB-SubCell"/>
</dbReference>
<keyword evidence="11" id="KW-0720">Serine protease</keyword>
<keyword evidence="5" id="KW-0964">Secreted</keyword>
<dbReference type="PRINTS" id="PR00722">
    <property type="entry name" value="CHYMOTRYPSIN"/>
</dbReference>
<keyword evidence="12" id="KW-0333">Golgi apparatus</keyword>
<evidence type="ECO:0000256" key="20">
    <source>
        <dbReference type="ARBA" id="ARBA00038995"/>
    </source>
</evidence>
<feature type="chain" id="PRO_5035434544" description="Vitamin K-dependent protein C" evidence="25">
    <location>
        <begin position="17"/>
        <end position="328"/>
    </location>
</feature>
<evidence type="ECO:0000256" key="13">
    <source>
        <dbReference type="ARBA" id="ARBA00023145"/>
    </source>
</evidence>
<dbReference type="PROSITE" id="PS00134">
    <property type="entry name" value="TRYPSIN_HIS"/>
    <property type="match status" value="1"/>
</dbReference>
<evidence type="ECO:0000256" key="18">
    <source>
        <dbReference type="ARBA" id="ARBA00037553"/>
    </source>
</evidence>
<evidence type="ECO:0000256" key="5">
    <source>
        <dbReference type="ARBA" id="ARBA00022525"/>
    </source>
</evidence>
<dbReference type="PANTHER" id="PTHR24276:SF97">
    <property type="entry name" value="GH13245P2-RELATED"/>
    <property type="match status" value="1"/>
</dbReference>
<dbReference type="InterPro" id="IPR001254">
    <property type="entry name" value="Trypsin_dom"/>
</dbReference>
<keyword evidence="9" id="KW-0378">Hydrolase</keyword>
<comment type="subcellular location">
    <subcellularLocation>
        <location evidence="1">Endoplasmic reticulum</location>
    </subcellularLocation>
    <subcellularLocation>
        <location evidence="2">Golgi apparatus</location>
    </subcellularLocation>
    <subcellularLocation>
        <location evidence="3">Secreted</location>
    </subcellularLocation>
</comment>
<evidence type="ECO:0000256" key="11">
    <source>
        <dbReference type="ARBA" id="ARBA00022825"/>
    </source>
</evidence>
<comment type="catalytic activity">
    <reaction evidence="16">
        <text>Degradation of blood coagulation factors Va and VIIIa.</text>
        <dbReference type="EC" id="3.4.21.69"/>
    </reaction>
</comment>
<gene>
    <name evidence="27" type="ORF">BINO364_LOCUS16367</name>
</gene>
<dbReference type="EC" id="3.4.21.4" evidence="19"/>
<keyword evidence="6" id="KW-0645">Protease</keyword>
<organism evidence="27 28">
    <name type="scientific">Brenthis ino</name>
    <name type="common">lesser marbled fritillary</name>
    <dbReference type="NCBI Taxonomy" id="405034"/>
    <lineage>
        <taxon>Eukaryota</taxon>
        <taxon>Metazoa</taxon>
        <taxon>Ecdysozoa</taxon>
        <taxon>Arthropoda</taxon>
        <taxon>Hexapoda</taxon>
        <taxon>Insecta</taxon>
        <taxon>Pterygota</taxon>
        <taxon>Neoptera</taxon>
        <taxon>Endopterygota</taxon>
        <taxon>Lepidoptera</taxon>
        <taxon>Glossata</taxon>
        <taxon>Ditrysia</taxon>
        <taxon>Papilionoidea</taxon>
        <taxon>Nymphalidae</taxon>
        <taxon>Heliconiinae</taxon>
        <taxon>Argynnini</taxon>
        <taxon>Brenthis</taxon>
    </lineage>
</organism>
<evidence type="ECO:0000256" key="22">
    <source>
        <dbReference type="ARBA" id="ARBA00041306"/>
    </source>
</evidence>
<dbReference type="GO" id="GO:0007586">
    <property type="term" value="P:digestion"/>
    <property type="evidence" value="ECO:0007669"/>
    <property type="project" value="UniProtKB-KW"/>
</dbReference>
<evidence type="ECO:0000259" key="26">
    <source>
        <dbReference type="PROSITE" id="PS50240"/>
    </source>
</evidence>
<evidence type="ECO:0000313" key="28">
    <source>
        <dbReference type="Proteomes" id="UP000838878"/>
    </source>
</evidence>
<dbReference type="InterPro" id="IPR009003">
    <property type="entry name" value="Peptidase_S1_PA"/>
</dbReference>
<evidence type="ECO:0000256" key="7">
    <source>
        <dbReference type="ARBA" id="ARBA00022696"/>
    </source>
</evidence>
<dbReference type="SMART" id="SM00020">
    <property type="entry name" value="Tryp_SPc"/>
    <property type="match status" value="1"/>
</dbReference>
<evidence type="ECO:0000256" key="2">
    <source>
        <dbReference type="ARBA" id="ARBA00004555"/>
    </source>
</evidence>
<evidence type="ECO:0000256" key="17">
    <source>
        <dbReference type="ARBA" id="ARBA00036320"/>
    </source>
</evidence>
<dbReference type="InterPro" id="IPR050430">
    <property type="entry name" value="Peptidase_S1"/>
</dbReference>
<dbReference type="InterPro" id="IPR018114">
    <property type="entry name" value="TRYPSIN_HIS"/>
</dbReference>
<dbReference type="Proteomes" id="UP000838878">
    <property type="component" value="Chromosome 9"/>
</dbReference>
<dbReference type="InterPro" id="IPR001314">
    <property type="entry name" value="Peptidase_S1A"/>
</dbReference>